<gene>
    <name evidence="1" type="ORF">BDK51DRAFT_33404</name>
</gene>
<accession>A0A4P9WQ36</accession>
<sequence>MGIFSSELMEEICNQFKEIDVNKQGHREQAIRDGTIQFARIHENNRVITIAYRIHPEEYHNIEYAASIFKISKWDNKPCGSWDKNVRKSHVSTARERLQLRPLRAHFELPEQVKKHLMHPIKKTKEERALWNKAHEEEAKEWFTCRKQFDNDIATFIRKLLLKTVLVALCSFSKVVNAFALQAKGRVFNSHKEQMI</sequence>
<evidence type="ECO:0000313" key="2">
    <source>
        <dbReference type="Proteomes" id="UP000269721"/>
    </source>
</evidence>
<organism evidence="1 2">
    <name type="scientific">Blyttiomyces helicus</name>
    <dbReference type="NCBI Taxonomy" id="388810"/>
    <lineage>
        <taxon>Eukaryota</taxon>
        <taxon>Fungi</taxon>
        <taxon>Fungi incertae sedis</taxon>
        <taxon>Chytridiomycota</taxon>
        <taxon>Chytridiomycota incertae sedis</taxon>
        <taxon>Chytridiomycetes</taxon>
        <taxon>Chytridiomycetes incertae sedis</taxon>
        <taxon>Blyttiomyces</taxon>
    </lineage>
</organism>
<dbReference type="Proteomes" id="UP000269721">
    <property type="component" value="Unassembled WGS sequence"/>
</dbReference>
<keyword evidence="2" id="KW-1185">Reference proteome</keyword>
<dbReference type="EMBL" id="KZ993838">
    <property type="protein sequence ID" value="RKO94692.1"/>
    <property type="molecule type" value="Genomic_DNA"/>
</dbReference>
<dbReference type="AlphaFoldDB" id="A0A4P9WQ36"/>
<name>A0A4P9WQ36_9FUNG</name>
<reference evidence="2" key="1">
    <citation type="journal article" date="2018" name="Nat. Microbiol.">
        <title>Leveraging single-cell genomics to expand the fungal tree of life.</title>
        <authorList>
            <person name="Ahrendt S.R."/>
            <person name="Quandt C.A."/>
            <person name="Ciobanu D."/>
            <person name="Clum A."/>
            <person name="Salamov A."/>
            <person name="Andreopoulos B."/>
            <person name="Cheng J.F."/>
            <person name="Woyke T."/>
            <person name="Pelin A."/>
            <person name="Henrissat B."/>
            <person name="Reynolds N.K."/>
            <person name="Benny G.L."/>
            <person name="Smith M.E."/>
            <person name="James T.Y."/>
            <person name="Grigoriev I.V."/>
        </authorList>
    </citation>
    <scope>NUCLEOTIDE SEQUENCE [LARGE SCALE GENOMIC DNA]</scope>
</reference>
<proteinExistence type="predicted"/>
<evidence type="ECO:0000313" key="1">
    <source>
        <dbReference type="EMBL" id="RKO94692.1"/>
    </source>
</evidence>
<protein>
    <submittedName>
        <fullName evidence="1">Uncharacterized protein</fullName>
    </submittedName>
</protein>